<dbReference type="RefSeq" id="WP_146928408.1">
    <property type="nucleotide sequence ID" value="NZ_BJUB01000009.1"/>
</dbReference>
<reference evidence="2 3" key="1">
    <citation type="submission" date="2019-07" db="EMBL/GenBank/DDBJ databases">
        <title>Whole genome shotgun sequence of Cellulomonas xylanilytica NBRC 101102.</title>
        <authorList>
            <person name="Hosoyama A."/>
            <person name="Uohara A."/>
            <person name="Ohji S."/>
            <person name="Ichikawa N."/>
        </authorList>
    </citation>
    <scope>NUCLEOTIDE SEQUENCE [LARGE SCALE GENOMIC DNA]</scope>
    <source>
        <strain evidence="2 3">NBRC 101102</strain>
    </source>
</reference>
<comment type="caution">
    <text evidence="2">The sequence shown here is derived from an EMBL/GenBank/DDBJ whole genome shotgun (WGS) entry which is preliminary data.</text>
</comment>
<accession>A0A510V6G6</accession>
<dbReference type="EMBL" id="BJUB01000009">
    <property type="protein sequence ID" value="GEK22464.1"/>
    <property type="molecule type" value="Genomic_DNA"/>
</dbReference>
<evidence type="ECO:0008006" key="4">
    <source>
        <dbReference type="Google" id="ProtNLM"/>
    </source>
</evidence>
<evidence type="ECO:0000256" key="1">
    <source>
        <dbReference type="SAM" id="Phobius"/>
    </source>
</evidence>
<name>A0A510V6G6_9CELL</name>
<sequence length="302" mass="29808">MAAITRGLIAGAAGTVVLTAVTYLDMAVRGRPASSVPADTVTRLLGARLPGSGATLDNRREGVAALAGIGVGLGAGVAAALVRAAGFRPGPVAIGAATMAATDVPMARLGVTDPRDWTAADWAADVLPHLAFGAAVHGTLTRLDDDPPRDRPRAGLVLRSVLLGWAAGARSSLGPAGPTITGDHRPAVRAGAALAVAGEVVADKLPVAPSRLEHGGAFVRAGSGVIGATLLSARAGARPFVPAVAGAAGALAGAYGGVAWRTWAAGRVPDWQAALAEDAVALTAAAVACLPRFGAPGVRQVQ</sequence>
<proteinExistence type="predicted"/>
<gene>
    <name evidence="2" type="ORF">CXY01_29840</name>
</gene>
<keyword evidence="1" id="KW-0812">Transmembrane</keyword>
<keyword evidence="3" id="KW-1185">Reference proteome</keyword>
<evidence type="ECO:0000313" key="2">
    <source>
        <dbReference type="EMBL" id="GEK22464.1"/>
    </source>
</evidence>
<dbReference type="AlphaFoldDB" id="A0A510V6G6"/>
<keyword evidence="1" id="KW-1133">Transmembrane helix</keyword>
<dbReference type="OrthoDB" id="4828278at2"/>
<evidence type="ECO:0000313" key="3">
    <source>
        <dbReference type="Proteomes" id="UP000321118"/>
    </source>
</evidence>
<keyword evidence="1" id="KW-0472">Membrane</keyword>
<dbReference type="Proteomes" id="UP000321118">
    <property type="component" value="Unassembled WGS sequence"/>
</dbReference>
<feature type="transmembrane region" description="Helical" evidence="1">
    <location>
        <begin position="62"/>
        <end position="82"/>
    </location>
</feature>
<organism evidence="2 3">
    <name type="scientific">Cellulomonas xylanilytica</name>
    <dbReference type="NCBI Taxonomy" id="233583"/>
    <lineage>
        <taxon>Bacteria</taxon>
        <taxon>Bacillati</taxon>
        <taxon>Actinomycetota</taxon>
        <taxon>Actinomycetes</taxon>
        <taxon>Micrococcales</taxon>
        <taxon>Cellulomonadaceae</taxon>
        <taxon>Cellulomonas</taxon>
    </lineage>
</organism>
<protein>
    <recommendedName>
        <fullName evidence="4">DUF4126 domain-containing protein</fullName>
    </recommendedName>
</protein>